<dbReference type="OrthoDB" id="511545at2"/>
<evidence type="ECO:0000313" key="2">
    <source>
        <dbReference type="EMBL" id="AUB39542.1"/>
    </source>
</evidence>
<dbReference type="Pfam" id="PF08241">
    <property type="entry name" value="Methyltransf_11"/>
    <property type="match status" value="1"/>
</dbReference>
<keyword evidence="2" id="KW-0808">Transferase</keyword>
<protein>
    <submittedName>
        <fullName evidence="2">Ubiqui/menaqui biosynthesis C-methylase UbiE</fullName>
    </submittedName>
</protein>
<organism evidence="2 3">
    <name type="scientific">Nostoc flagelliforme CCNUN1</name>
    <dbReference type="NCBI Taxonomy" id="2038116"/>
    <lineage>
        <taxon>Bacteria</taxon>
        <taxon>Bacillati</taxon>
        <taxon>Cyanobacteriota</taxon>
        <taxon>Cyanophyceae</taxon>
        <taxon>Nostocales</taxon>
        <taxon>Nostocaceae</taxon>
        <taxon>Nostoc</taxon>
    </lineage>
</organism>
<accession>A0A2K8SVT0</accession>
<keyword evidence="2" id="KW-0489">Methyltransferase</keyword>
<name>A0A2K8SVT0_9NOSO</name>
<reference evidence="2 3" key="1">
    <citation type="submission" date="2017-11" db="EMBL/GenBank/DDBJ databases">
        <title>Complete genome of a free-living desiccation-tolerant cyanobacterium and its photosynthetic adaptation to extreme terrestrial habitat.</title>
        <authorList>
            <person name="Shang J."/>
        </authorList>
    </citation>
    <scope>NUCLEOTIDE SEQUENCE [LARGE SCALE GENOMIC DNA]</scope>
    <source>
        <strain evidence="2 3">CCNUN1</strain>
    </source>
</reference>
<gene>
    <name evidence="2" type="ORF">COO91_05536</name>
</gene>
<dbReference type="GO" id="GO:0008757">
    <property type="term" value="F:S-adenosylmethionine-dependent methyltransferase activity"/>
    <property type="evidence" value="ECO:0007669"/>
    <property type="project" value="InterPro"/>
</dbReference>
<dbReference type="GO" id="GO:0032259">
    <property type="term" value="P:methylation"/>
    <property type="evidence" value="ECO:0007669"/>
    <property type="project" value="UniProtKB-KW"/>
</dbReference>
<dbReference type="CDD" id="cd02440">
    <property type="entry name" value="AdoMet_MTases"/>
    <property type="match status" value="1"/>
</dbReference>
<dbReference type="Proteomes" id="UP000232003">
    <property type="component" value="Chromosome"/>
</dbReference>
<dbReference type="RefSeq" id="WP_100900520.1">
    <property type="nucleotide sequence ID" value="NZ_CAWNNC010000001.1"/>
</dbReference>
<evidence type="ECO:0000259" key="1">
    <source>
        <dbReference type="Pfam" id="PF08241"/>
    </source>
</evidence>
<evidence type="ECO:0000313" key="3">
    <source>
        <dbReference type="Proteomes" id="UP000232003"/>
    </source>
</evidence>
<dbReference type="Gene3D" id="3.40.50.150">
    <property type="entry name" value="Vaccinia Virus protein VP39"/>
    <property type="match status" value="1"/>
</dbReference>
<dbReference type="EMBL" id="CP024785">
    <property type="protein sequence ID" value="AUB39542.1"/>
    <property type="molecule type" value="Genomic_DNA"/>
</dbReference>
<dbReference type="AlphaFoldDB" id="A0A2K8SVT0"/>
<proteinExistence type="predicted"/>
<feature type="domain" description="Methyltransferase type 11" evidence="1">
    <location>
        <begin position="45"/>
        <end position="137"/>
    </location>
</feature>
<sequence length="215" mass="24033">MQINQVIETYDQGAVDYDAIMKRYWHIEREPLIASLQLKPGQTVLDAAVGTGLNLSAYPEGVHVVGVDLSEKMLNEACKKRVSADITFKVSDMCNLDFPDNSFDAAASGFTLCVVNDPVIALKEILRVTKPGAFIAILDYCKSQDPEFYKWQELIFDATAQLGFPTGKIKWNALMNYDELIYNSKLPIEVLVDDRTDNPNPFLCSCQLLLKNSKA</sequence>
<dbReference type="SUPFAM" id="SSF53335">
    <property type="entry name" value="S-adenosyl-L-methionine-dependent methyltransferases"/>
    <property type="match status" value="1"/>
</dbReference>
<dbReference type="KEGG" id="nfl:COO91_05536"/>
<dbReference type="InterPro" id="IPR013216">
    <property type="entry name" value="Methyltransf_11"/>
</dbReference>
<keyword evidence="3" id="KW-1185">Reference proteome</keyword>
<dbReference type="PANTHER" id="PTHR43591:SF24">
    <property type="entry name" value="2-METHOXY-6-POLYPRENYL-1,4-BENZOQUINOL METHYLASE, MITOCHONDRIAL"/>
    <property type="match status" value="1"/>
</dbReference>
<dbReference type="PANTHER" id="PTHR43591">
    <property type="entry name" value="METHYLTRANSFERASE"/>
    <property type="match status" value="1"/>
</dbReference>
<dbReference type="InterPro" id="IPR029063">
    <property type="entry name" value="SAM-dependent_MTases_sf"/>
</dbReference>